<reference evidence="3 4" key="1">
    <citation type="journal article" date="2018" name="Int. J. Syst. Evol. Microbiol.">
        <title>Lactobacillus bambusae sp. nov., isolated from a traditional fermented Ma-bamboo shoots of Taiwan.</title>
        <authorList>
            <person name="Wang L.-T."/>
        </authorList>
    </citation>
    <scope>NUCLEOTIDE SEQUENCE [LARGE SCALE GENOMIC DNA]</scope>
    <source>
        <strain evidence="3 4">BS-W1</strain>
    </source>
</reference>
<dbReference type="AlphaFoldDB" id="A0A2V1N306"/>
<evidence type="ECO:0000313" key="4">
    <source>
        <dbReference type="Proteomes" id="UP000245080"/>
    </source>
</evidence>
<keyword evidence="4" id="KW-1185">Reference proteome</keyword>
<dbReference type="OrthoDB" id="4393931at2"/>
<dbReference type="Pfam" id="PF18848">
    <property type="entry name" value="baeRF_family6"/>
    <property type="match status" value="1"/>
</dbReference>
<accession>A0A2V1N306</accession>
<comment type="caution">
    <text evidence="3">The sequence shown here is derived from an EMBL/GenBank/DDBJ whole genome shotgun (WGS) entry which is preliminary data.</text>
</comment>
<dbReference type="EMBL" id="QCXQ01000002">
    <property type="protein sequence ID" value="PWG00546.1"/>
    <property type="molecule type" value="Genomic_DNA"/>
</dbReference>
<gene>
    <name evidence="3" type="ORF">DCM90_06380</name>
</gene>
<feature type="domain" description="Bacterial archaeo-eukaryotic release factor family 6" evidence="2">
    <location>
        <begin position="129"/>
        <end position="275"/>
    </location>
</feature>
<sequence>MAATNVELQNALTLESDPGPFVSIFMPLNPKAQNRSEDASQFNSLISEAKREFTKDYSEKAWHPYADKIDLFISSDRVNSDRSASGLALYIGANTLHSFPLRDSVSSFYTISNTIQILPLIKDSQFSVEYDLLLLRRNTFQLFHIKDLIMEEIHLPEDAPTTMGKAVGTDLTGGRQRERSEGMGAGTHFAGRDQRDETKVDDRKHYFGIIDEYIFKNYSNVDHLPLIVAAVTEDQGVFRKQSKNLYLNRDIEITKIPSEHSQINELQEITSEIATDYAKADVAGLKTKYDNAVSSKRYATDLETLMDAAISGQVDTLFVTEGAYLAGKLTDDLHIDTNTPEGKRNNLLNDLAITVAGFGGQVYVLPKDETPARKDEPAVAILRARRTADKEPKD</sequence>
<dbReference type="Proteomes" id="UP000245080">
    <property type="component" value="Unassembled WGS sequence"/>
</dbReference>
<evidence type="ECO:0000313" key="3">
    <source>
        <dbReference type="EMBL" id="PWG00546.1"/>
    </source>
</evidence>
<protein>
    <recommendedName>
        <fullName evidence="2">Bacterial archaeo-eukaryotic release factor family 6 domain-containing protein</fullName>
    </recommendedName>
</protein>
<evidence type="ECO:0000259" key="2">
    <source>
        <dbReference type="Pfam" id="PF18848"/>
    </source>
</evidence>
<evidence type="ECO:0000256" key="1">
    <source>
        <dbReference type="SAM" id="MobiDB-lite"/>
    </source>
</evidence>
<proteinExistence type="predicted"/>
<dbReference type="InterPro" id="IPR040628">
    <property type="entry name" value="BaeRF_family6"/>
</dbReference>
<name>A0A2V1N306_9LACO</name>
<feature type="region of interest" description="Disordered" evidence="1">
    <location>
        <begin position="164"/>
        <end position="195"/>
    </location>
</feature>
<organism evidence="3 4">
    <name type="scientific">Levilactobacillus bambusae</name>
    <dbReference type="NCBI Taxonomy" id="2024736"/>
    <lineage>
        <taxon>Bacteria</taxon>
        <taxon>Bacillati</taxon>
        <taxon>Bacillota</taxon>
        <taxon>Bacilli</taxon>
        <taxon>Lactobacillales</taxon>
        <taxon>Lactobacillaceae</taxon>
        <taxon>Levilactobacillus</taxon>
    </lineage>
</organism>
<dbReference type="RefSeq" id="WP_109250492.1">
    <property type="nucleotide sequence ID" value="NZ_QCXQ01000002.1"/>
</dbReference>